<name>A0ABV8H7T9_9FLAO</name>
<dbReference type="SUPFAM" id="SSF53474">
    <property type="entry name" value="alpha/beta-Hydrolases"/>
    <property type="match status" value="1"/>
</dbReference>
<gene>
    <name evidence="2" type="ORF">ACFOS1_06190</name>
</gene>
<feature type="chain" id="PRO_5045770211" evidence="1">
    <location>
        <begin position="22"/>
        <end position="289"/>
    </location>
</feature>
<keyword evidence="3" id="KW-1185">Reference proteome</keyword>
<dbReference type="EC" id="3.4.-.-" evidence="2"/>
<dbReference type="PANTHER" id="PTHR33428:SF14">
    <property type="entry name" value="CARBOXYLESTERASE TYPE B DOMAIN-CONTAINING PROTEIN"/>
    <property type="match status" value="1"/>
</dbReference>
<proteinExistence type="predicted"/>
<evidence type="ECO:0000313" key="3">
    <source>
        <dbReference type="Proteomes" id="UP001595793"/>
    </source>
</evidence>
<evidence type="ECO:0000256" key="1">
    <source>
        <dbReference type="SAM" id="SignalP"/>
    </source>
</evidence>
<reference evidence="3" key="1">
    <citation type="journal article" date="2019" name="Int. J. Syst. Evol. Microbiol.">
        <title>The Global Catalogue of Microorganisms (GCM) 10K type strain sequencing project: providing services to taxonomists for standard genome sequencing and annotation.</title>
        <authorList>
            <consortium name="The Broad Institute Genomics Platform"/>
            <consortium name="The Broad Institute Genome Sequencing Center for Infectious Disease"/>
            <person name="Wu L."/>
            <person name="Ma J."/>
        </authorList>
    </citation>
    <scope>NUCLEOTIDE SEQUENCE [LARGE SCALE GENOMIC DNA]</scope>
    <source>
        <strain evidence="3">CECT 9128</strain>
    </source>
</reference>
<sequence>MKTISILCIAFCYLFTIQINAQFLKTKTIDNGGSGPYHAIAASEKSLSDFVIYRPENIEEAVKAENKLPVLIWANGGCMDSSIHHERLLSEIASYGYVIVAIGELQMTVEERKHKSTEDDKLLKGLDWITKKATTKGNDYYNAVDLEKIAAGGQSCGGAQIMRIAGNSQIKTYMMFNSGMGDMTMAGANTKSLEKLNGDVIYLVGGESDVATNNAFLDYDRINVAVAFANELKAGHGGTFDEENGGSFAKLAKDWLDWHFKNEDKSDIFLESNLENYPGWTMKSKNFDE</sequence>
<dbReference type="InterPro" id="IPR029058">
    <property type="entry name" value="AB_hydrolase_fold"/>
</dbReference>
<evidence type="ECO:0000313" key="2">
    <source>
        <dbReference type="EMBL" id="MFC4026987.1"/>
    </source>
</evidence>
<feature type="signal peptide" evidence="1">
    <location>
        <begin position="1"/>
        <end position="21"/>
    </location>
</feature>
<keyword evidence="1" id="KW-0732">Signal</keyword>
<dbReference type="RefSeq" id="WP_290235253.1">
    <property type="nucleotide sequence ID" value="NZ_JAUFPZ010000002.1"/>
</dbReference>
<dbReference type="Gene3D" id="3.40.50.1820">
    <property type="entry name" value="alpha/beta hydrolase"/>
    <property type="match status" value="1"/>
</dbReference>
<keyword evidence="2" id="KW-0378">Hydrolase</keyword>
<dbReference type="PANTHER" id="PTHR33428">
    <property type="entry name" value="CHLOROPHYLLASE-2, CHLOROPLASTIC"/>
    <property type="match status" value="1"/>
</dbReference>
<accession>A0ABV8H7T9</accession>
<protein>
    <submittedName>
        <fullName evidence="2">Alpha/beta hydrolase family protein</fullName>
        <ecNumber evidence="2">3.4.-.-</ecNumber>
    </submittedName>
</protein>
<organism evidence="2 3">
    <name type="scientific">Zunongwangia endophytica</name>
    <dbReference type="NCBI Taxonomy" id="1808945"/>
    <lineage>
        <taxon>Bacteria</taxon>
        <taxon>Pseudomonadati</taxon>
        <taxon>Bacteroidota</taxon>
        <taxon>Flavobacteriia</taxon>
        <taxon>Flavobacteriales</taxon>
        <taxon>Flavobacteriaceae</taxon>
        <taxon>Zunongwangia</taxon>
    </lineage>
</organism>
<comment type="caution">
    <text evidence="2">The sequence shown here is derived from an EMBL/GenBank/DDBJ whole genome shotgun (WGS) entry which is preliminary data.</text>
</comment>
<dbReference type="EMBL" id="JBHSAS010000006">
    <property type="protein sequence ID" value="MFC4026987.1"/>
    <property type="molecule type" value="Genomic_DNA"/>
</dbReference>
<dbReference type="GO" id="GO:0016787">
    <property type="term" value="F:hydrolase activity"/>
    <property type="evidence" value="ECO:0007669"/>
    <property type="project" value="UniProtKB-KW"/>
</dbReference>
<dbReference type="Proteomes" id="UP001595793">
    <property type="component" value="Unassembled WGS sequence"/>
</dbReference>